<dbReference type="Proteomes" id="UP000515153">
    <property type="component" value="Unplaced"/>
</dbReference>
<keyword evidence="5 6" id="KW-0408">Iron</keyword>
<evidence type="ECO:0000256" key="1">
    <source>
        <dbReference type="ARBA" id="ARBA00001971"/>
    </source>
</evidence>
<keyword evidence="8" id="KW-0472">Membrane</keyword>
<evidence type="ECO:0000256" key="6">
    <source>
        <dbReference type="PIRSR" id="PIRSR602401-1"/>
    </source>
</evidence>
<dbReference type="GO" id="GO:0004497">
    <property type="term" value="F:monooxygenase activity"/>
    <property type="evidence" value="ECO:0007669"/>
    <property type="project" value="UniProtKB-KW"/>
</dbReference>
<comment type="cofactor">
    <cofactor evidence="1 6">
        <name>heme</name>
        <dbReference type="ChEBI" id="CHEBI:30413"/>
    </cofactor>
</comment>
<evidence type="ECO:0000313" key="10">
    <source>
        <dbReference type="RefSeq" id="XP_030988367.1"/>
    </source>
</evidence>
<evidence type="ECO:0000256" key="4">
    <source>
        <dbReference type="ARBA" id="ARBA00023002"/>
    </source>
</evidence>
<dbReference type="InterPro" id="IPR002401">
    <property type="entry name" value="Cyt_P450_E_grp-I"/>
</dbReference>
<dbReference type="InterPro" id="IPR036396">
    <property type="entry name" value="Cyt_P450_sf"/>
</dbReference>
<dbReference type="AlphaFoldDB" id="A0A6P8BND1"/>
<dbReference type="Pfam" id="PF00067">
    <property type="entry name" value="p450"/>
    <property type="match status" value="1"/>
</dbReference>
<feature type="binding site" description="axial binding residue" evidence="6">
    <location>
        <position position="453"/>
    </location>
    <ligand>
        <name>heme</name>
        <dbReference type="ChEBI" id="CHEBI:30413"/>
    </ligand>
    <ligandPart>
        <name>Fe</name>
        <dbReference type="ChEBI" id="CHEBI:18248"/>
    </ligandPart>
</feature>
<comment type="similarity">
    <text evidence="7">Belongs to the cytochrome P450 family.</text>
</comment>
<dbReference type="PRINTS" id="PR00463">
    <property type="entry name" value="EP450I"/>
</dbReference>
<dbReference type="OrthoDB" id="3945418at2759"/>
<keyword evidence="2 6" id="KW-0349">Heme</keyword>
<dbReference type="PRINTS" id="PR00385">
    <property type="entry name" value="P450"/>
</dbReference>
<dbReference type="InterPro" id="IPR017972">
    <property type="entry name" value="Cyt_P450_CS"/>
</dbReference>
<dbReference type="GeneID" id="41957148"/>
<dbReference type="PANTHER" id="PTHR24305:SF235">
    <property type="entry name" value="CYTOCHROME P450 MONOOXYGENASE APDB-RELATED"/>
    <property type="match status" value="1"/>
</dbReference>
<evidence type="ECO:0000256" key="8">
    <source>
        <dbReference type="SAM" id="Phobius"/>
    </source>
</evidence>
<proteinExistence type="inferred from homology"/>
<evidence type="ECO:0000256" key="2">
    <source>
        <dbReference type="ARBA" id="ARBA00022617"/>
    </source>
</evidence>
<evidence type="ECO:0008006" key="11">
    <source>
        <dbReference type="Google" id="ProtNLM"/>
    </source>
</evidence>
<evidence type="ECO:0000313" key="9">
    <source>
        <dbReference type="Proteomes" id="UP000515153"/>
    </source>
</evidence>
<dbReference type="Gene3D" id="1.10.630.10">
    <property type="entry name" value="Cytochrome P450"/>
    <property type="match status" value="1"/>
</dbReference>
<reference evidence="10" key="3">
    <citation type="submission" date="2025-08" db="UniProtKB">
        <authorList>
            <consortium name="RefSeq"/>
        </authorList>
    </citation>
    <scope>IDENTIFICATION</scope>
    <source>
        <strain evidence="10">NI907</strain>
    </source>
</reference>
<keyword evidence="4 7" id="KW-0560">Oxidoreductase</keyword>
<reference evidence="10" key="1">
    <citation type="journal article" date="2019" name="Mol. Biol. Evol.">
        <title>Blast fungal genomes show frequent chromosomal changes, gene gains and losses, and effector gene turnover.</title>
        <authorList>
            <person name="Gomez Luciano L.B."/>
            <person name="Jason Tsai I."/>
            <person name="Chuma I."/>
            <person name="Tosa Y."/>
            <person name="Chen Y.H."/>
            <person name="Li J.Y."/>
            <person name="Li M.Y."/>
            <person name="Jade Lu M.Y."/>
            <person name="Nakayashiki H."/>
            <person name="Li W.H."/>
        </authorList>
    </citation>
    <scope>NUCLEOTIDE SEQUENCE</scope>
    <source>
        <strain evidence="10">NI907</strain>
    </source>
</reference>
<dbReference type="GO" id="GO:0044550">
    <property type="term" value="P:secondary metabolite biosynthetic process"/>
    <property type="evidence" value="ECO:0007669"/>
    <property type="project" value="UniProtKB-ARBA"/>
</dbReference>
<dbReference type="RefSeq" id="XP_030988367.1">
    <property type="nucleotide sequence ID" value="XM_031122236.1"/>
</dbReference>
<dbReference type="GO" id="GO:0005506">
    <property type="term" value="F:iron ion binding"/>
    <property type="evidence" value="ECO:0007669"/>
    <property type="project" value="InterPro"/>
</dbReference>
<keyword evidence="9" id="KW-1185">Reference proteome</keyword>
<keyword evidence="8" id="KW-1133">Transmembrane helix</keyword>
<keyword evidence="8" id="KW-0812">Transmembrane</keyword>
<keyword evidence="7" id="KW-0503">Monooxygenase</keyword>
<dbReference type="KEGG" id="pgri:PgNI_02169"/>
<dbReference type="InterPro" id="IPR050121">
    <property type="entry name" value="Cytochrome_P450_monoxygenase"/>
</dbReference>
<sequence>MTSLWSLSSAVRHKLTILPDVTYLLVVFLLLLLQLCVKVFLHPARKPDLSDIPGPWYTRVSHVWFFYQRWRRRLAPASHAILLSHGDDTNGIVRLSPTVVLLNDAPSLKTLFGRQDAATGTKIVRALDLGGHSWSIMVPEFDLVRGRRQAVQAATTETNMKLWQGVLDREVEVLLGVMRSGGAVDVVRPLRMLTIKASVLTLVGTEITDAMAREVLEANSLFNHCVANRLCMPDALLSLLDMLPSGEHFLSHTGIFRTLGSGAKLFTLGKKLNKLAEANGSSHGVQSSAFNLQRKQMRMEHGVEDMDLLGADTAGGLLAGSETTAATLAWILFELSRRPALVEQLRDELVAAGGANKGPDLLDAVIKEELRYRGPVALTSNRIVGAGGATVLDGRHFLPAGTVVVMHNHSLSRRDPQGSHDMWDPTRWVDAGGKGAGGSDRCTAPFGIGIRRCPGKAMAWMVMRMVVAAVVRNFVLRCPVETTDENMEAVELNGNRPQKEDCRLIFFPREE</sequence>
<protein>
    <recommendedName>
        <fullName evidence="11">Cytochrome P450</fullName>
    </recommendedName>
</protein>
<accession>A0A6P8BND1</accession>
<dbReference type="InterPro" id="IPR001128">
    <property type="entry name" value="Cyt_P450"/>
</dbReference>
<name>A0A6P8BND1_PYRGI</name>
<feature type="transmembrane region" description="Helical" evidence="8">
    <location>
        <begin position="21"/>
        <end position="41"/>
    </location>
</feature>
<dbReference type="PANTHER" id="PTHR24305">
    <property type="entry name" value="CYTOCHROME P450"/>
    <property type="match status" value="1"/>
</dbReference>
<evidence type="ECO:0000256" key="3">
    <source>
        <dbReference type="ARBA" id="ARBA00022723"/>
    </source>
</evidence>
<dbReference type="GO" id="GO:0016705">
    <property type="term" value="F:oxidoreductase activity, acting on paired donors, with incorporation or reduction of molecular oxygen"/>
    <property type="evidence" value="ECO:0007669"/>
    <property type="project" value="InterPro"/>
</dbReference>
<dbReference type="GO" id="GO:0020037">
    <property type="term" value="F:heme binding"/>
    <property type="evidence" value="ECO:0007669"/>
    <property type="project" value="InterPro"/>
</dbReference>
<gene>
    <name evidence="10" type="ORF">PgNI_02169</name>
</gene>
<organism evidence="9 10">
    <name type="scientific">Pyricularia grisea</name>
    <name type="common">Crabgrass-specific blast fungus</name>
    <name type="synonym">Magnaporthe grisea</name>
    <dbReference type="NCBI Taxonomy" id="148305"/>
    <lineage>
        <taxon>Eukaryota</taxon>
        <taxon>Fungi</taxon>
        <taxon>Dikarya</taxon>
        <taxon>Ascomycota</taxon>
        <taxon>Pezizomycotina</taxon>
        <taxon>Sordariomycetes</taxon>
        <taxon>Sordariomycetidae</taxon>
        <taxon>Magnaporthales</taxon>
        <taxon>Pyriculariaceae</taxon>
        <taxon>Pyricularia</taxon>
    </lineage>
</organism>
<dbReference type="SUPFAM" id="SSF48264">
    <property type="entry name" value="Cytochrome P450"/>
    <property type="match status" value="1"/>
</dbReference>
<evidence type="ECO:0000256" key="7">
    <source>
        <dbReference type="RuleBase" id="RU000461"/>
    </source>
</evidence>
<evidence type="ECO:0000256" key="5">
    <source>
        <dbReference type="ARBA" id="ARBA00023004"/>
    </source>
</evidence>
<keyword evidence="3 6" id="KW-0479">Metal-binding</keyword>
<reference evidence="10" key="2">
    <citation type="submission" date="2019-10" db="EMBL/GenBank/DDBJ databases">
        <authorList>
            <consortium name="NCBI Genome Project"/>
        </authorList>
    </citation>
    <scope>NUCLEOTIDE SEQUENCE</scope>
    <source>
        <strain evidence="10">NI907</strain>
    </source>
</reference>
<dbReference type="PROSITE" id="PS00086">
    <property type="entry name" value="CYTOCHROME_P450"/>
    <property type="match status" value="1"/>
</dbReference>